<dbReference type="GO" id="GO:0005886">
    <property type="term" value="C:plasma membrane"/>
    <property type="evidence" value="ECO:0007669"/>
    <property type="project" value="UniProtKB-SubCell"/>
</dbReference>
<evidence type="ECO:0000256" key="9">
    <source>
        <dbReference type="ARBA" id="ARBA00023224"/>
    </source>
</evidence>
<protein>
    <recommendedName>
        <fullName evidence="10">Odorant receptor</fullName>
    </recommendedName>
</protein>
<evidence type="ECO:0000256" key="4">
    <source>
        <dbReference type="ARBA" id="ARBA00022692"/>
    </source>
</evidence>
<dbReference type="Proteomes" id="UP000279307">
    <property type="component" value="Chromosome 10"/>
</dbReference>
<feature type="transmembrane region" description="Helical" evidence="10">
    <location>
        <begin position="28"/>
        <end position="50"/>
    </location>
</feature>
<feature type="transmembrane region" description="Helical" evidence="10">
    <location>
        <begin position="298"/>
        <end position="319"/>
    </location>
</feature>
<dbReference type="InterPro" id="IPR004117">
    <property type="entry name" value="7tm6_olfct_rcpt"/>
</dbReference>
<dbReference type="PANTHER" id="PTHR21137">
    <property type="entry name" value="ODORANT RECEPTOR"/>
    <property type="match status" value="1"/>
</dbReference>
<comment type="subcellular location">
    <subcellularLocation>
        <location evidence="1 10">Cell membrane</location>
        <topology evidence="1 10">Multi-pass membrane protein</topology>
    </subcellularLocation>
</comment>
<evidence type="ECO:0000256" key="2">
    <source>
        <dbReference type="ARBA" id="ARBA00022475"/>
    </source>
</evidence>
<feature type="transmembrane region" description="Helical" evidence="10">
    <location>
        <begin position="361"/>
        <end position="387"/>
    </location>
</feature>
<evidence type="ECO:0000256" key="7">
    <source>
        <dbReference type="ARBA" id="ARBA00023136"/>
    </source>
</evidence>
<comment type="caution">
    <text evidence="11">The sequence shown here is derived from an EMBL/GenBank/DDBJ whole genome shotgun (WGS) entry which is preliminary data.</text>
</comment>
<evidence type="ECO:0000256" key="10">
    <source>
        <dbReference type="RuleBase" id="RU351113"/>
    </source>
</evidence>
<gene>
    <name evidence="11" type="ORF">DMN91_009911</name>
</gene>
<keyword evidence="7 10" id="KW-0472">Membrane</keyword>
<evidence type="ECO:0000256" key="6">
    <source>
        <dbReference type="ARBA" id="ARBA00022989"/>
    </source>
</evidence>
<reference evidence="11" key="2">
    <citation type="submission" date="2018-07" db="EMBL/GenBank/DDBJ databases">
        <authorList>
            <person name="Mckenzie S.K."/>
            <person name="Kronauer D.J.C."/>
        </authorList>
    </citation>
    <scope>NUCLEOTIDE SEQUENCE</scope>
    <source>
        <strain evidence="11">Clonal line C1</strain>
    </source>
</reference>
<evidence type="ECO:0000256" key="5">
    <source>
        <dbReference type="ARBA" id="ARBA00022725"/>
    </source>
</evidence>
<sequence>MVFAGARCFKLHRIMFMIVGLWPYQKTVIWQIQAVFFFGAYSCMLFSQFTPFLTTTCNMDCILKRFSIICITFVFILIYYSFYFNSEAVKQMVEHMHFDWKMFANSDAMKIFEEYLFESYIFAVSLCFLYLLTSSFIMIMESKPIILDVIAPMNESRPRKLDIDIEFFVNEEQYFFFYLVLELSGLGIGTWSLLTTGTFLTTVTKHSCATYKIVSYLIHNTVTVHTLQLPIVQRIQYMRRNICLSVYFHRRTMEFCKDIIPSFNMWYFPVVFIGVLSLSCVLFRLYNAIMQFNDLYDILVCNGVLVCYLLYMFMANFLAQSYTDHSVEVLESAYDTLWYVAPLPIQKLFLIMQNSIRSHKIVVGGLFVASIEGFSTLVTSAVSYFTVMHAMRL</sequence>
<dbReference type="GO" id="GO:0004984">
    <property type="term" value="F:olfactory receptor activity"/>
    <property type="evidence" value="ECO:0007669"/>
    <property type="project" value="InterPro"/>
</dbReference>
<feature type="transmembrane region" description="Helical" evidence="10">
    <location>
        <begin position="62"/>
        <end position="82"/>
    </location>
</feature>
<evidence type="ECO:0000313" key="11">
    <source>
        <dbReference type="EMBL" id="RLU17675.1"/>
    </source>
</evidence>
<feature type="transmembrane region" description="Helical" evidence="10">
    <location>
        <begin position="266"/>
        <end position="286"/>
    </location>
</feature>
<feature type="transmembrane region" description="Helical" evidence="10">
    <location>
        <begin position="175"/>
        <end position="194"/>
    </location>
</feature>
<keyword evidence="8 10" id="KW-0675">Receptor</keyword>
<keyword evidence="4 10" id="KW-0812">Transmembrane</keyword>
<evidence type="ECO:0000256" key="3">
    <source>
        <dbReference type="ARBA" id="ARBA00022606"/>
    </source>
</evidence>
<keyword evidence="3 10" id="KW-0716">Sensory transduction</keyword>
<name>A0A3L8DAZ0_OOCBI</name>
<keyword evidence="9 10" id="KW-0807">Transducer</keyword>
<comment type="similarity">
    <text evidence="10">Belongs to the insect chemoreceptor superfamily. Heteromeric odorant receptor channel (TC 1.A.69) family.</text>
</comment>
<reference evidence="11" key="1">
    <citation type="journal article" date="2018" name="Genome Res.">
        <title>The genomic architecture and molecular evolution of ant odorant receptors.</title>
        <authorList>
            <person name="McKenzie S.K."/>
            <person name="Kronauer D.J.C."/>
        </authorList>
    </citation>
    <scope>NUCLEOTIDE SEQUENCE [LARGE SCALE GENOMIC DNA]</scope>
    <source>
        <strain evidence="11">Clonal line C1</strain>
    </source>
</reference>
<dbReference type="AlphaFoldDB" id="A0A3L8DAZ0"/>
<accession>A0A3L8DAZ0</accession>
<dbReference type="GO" id="GO:0007165">
    <property type="term" value="P:signal transduction"/>
    <property type="evidence" value="ECO:0007669"/>
    <property type="project" value="UniProtKB-KW"/>
</dbReference>
<dbReference type="EMBL" id="QOIP01000010">
    <property type="protein sequence ID" value="RLU17675.1"/>
    <property type="molecule type" value="Genomic_DNA"/>
</dbReference>
<keyword evidence="2" id="KW-1003">Cell membrane</keyword>
<dbReference type="PANTHER" id="PTHR21137:SF35">
    <property type="entry name" value="ODORANT RECEPTOR 19A-RELATED"/>
    <property type="match status" value="1"/>
</dbReference>
<proteinExistence type="inferred from homology"/>
<feature type="transmembrane region" description="Helical" evidence="10">
    <location>
        <begin position="119"/>
        <end position="139"/>
    </location>
</feature>
<dbReference type="OrthoDB" id="7550312at2759"/>
<evidence type="ECO:0000256" key="8">
    <source>
        <dbReference type="ARBA" id="ARBA00023170"/>
    </source>
</evidence>
<dbReference type="GO" id="GO:0005549">
    <property type="term" value="F:odorant binding"/>
    <property type="evidence" value="ECO:0007669"/>
    <property type="project" value="InterPro"/>
</dbReference>
<evidence type="ECO:0000256" key="1">
    <source>
        <dbReference type="ARBA" id="ARBA00004651"/>
    </source>
</evidence>
<keyword evidence="5 10" id="KW-0552">Olfaction</keyword>
<organism evidence="11">
    <name type="scientific">Ooceraea biroi</name>
    <name type="common">Clonal raider ant</name>
    <name type="synonym">Cerapachys biroi</name>
    <dbReference type="NCBI Taxonomy" id="2015173"/>
    <lineage>
        <taxon>Eukaryota</taxon>
        <taxon>Metazoa</taxon>
        <taxon>Ecdysozoa</taxon>
        <taxon>Arthropoda</taxon>
        <taxon>Hexapoda</taxon>
        <taxon>Insecta</taxon>
        <taxon>Pterygota</taxon>
        <taxon>Neoptera</taxon>
        <taxon>Endopterygota</taxon>
        <taxon>Hymenoptera</taxon>
        <taxon>Apocrita</taxon>
        <taxon>Aculeata</taxon>
        <taxon>Formicoidea</taxon>
        <taxon>Formicidae</taxon>
        <taxon>Dorylinae</taxon>
        <taxon>Ooceraea</taxon>
    </lineage>
</organism>
<keyword evidence="6 10" id="KW-1133">Transmembrane helix</keyword>